<proteinExistence type="predicted"/>
<evidence type="ECO:0000313" key="1">
    <source>
        <dbReference type="EMBL" id="GAB0182283.1"/>
    </source>
</evidence>
<name>A0ABC9W9R8_GRUJA</name>
<evidence type="ECO:0000313" key="2">
    <source>
        <dbReference type="Proteomes" id="UP001623348"/>
    </source>
</evidence>
<reference evidence="1 2" key="1">
    <citation type="submission" date="2024-06" db="EMBL/GenBank/DDBJ databases">
        <title>The draft genome of Grus japonensis, version 3.</title>
        <authorList>
            <person name="Nabeshima K."/>
            <person name="Suzuki S."/>
            <person name="Onuma M."/>
        </authorList>
    </citation>
    <scope>NUCLEOTIDE SEQUENCE [LARGE SCALE GENOMIC DNA]</scope>
    <source>
        <strain evidence="1 2">451A</strain>
    </source>
</reference>
<dbReference type="GO" id="GO:0004860">
    <property type="term" value="F:protein kinase inhibitor activity"/>
    <property type="evidence" value="ECO:0007669"/>
    <property type="project" value="UniProtKB-KW"/>
</dbReference>
<accession>A0ABC9W9R8</accession>
<gene>
    <name evidence="1" type="ORF">GRJ2_000693600</name>
</gene>
<keyword evidence="2" id="KW-1185">Reference proteome</keyword>
<organism evidence="1 2">
    <name type="scientific">Grus japonensis</name>
    <name type="common">Japanese crane</name>
    <name type="synonym">Red-crowned crane</name>
    <dbReference type="NCBI Taxonomy" id="30415"/>
    <lineage>
        <taxon>Eukaryota</taxon>
        <taxon>Metazoa</taxon>
        <taxon>Chordata</taxon>
        <taxon>Craniata</taxon>
        <taxon>Vertebrata</taxon>
        <taxon>Euteleostomi</taxon>
        <taxon>Archelosauria</taxon>
        <taxon>Archosauria</taxon>
        <taxon>Dinosauria</taxon>
        <taxon>Saurischia</taxon>
        <taxon>Theropoda</taxon>
        <taxon>Coelurosauria</taxon>
        <taxon>Aves</taxon>
        <taxon>Neognathae</taxon>
        <taxon>Neoaves</taxon>
        <taxon>Gruiformes</taxon>
        <taxon>Gruidae</taxon>
        <taxon>Grus</taxon>
    </lineage>
</organism>
<sequence>MDSGIKCTFSKFADDTKLCAAVNVLEGRDAIQRDLDGLERWAHVNLVEIKKAKCKVLHMGRGNPKHKYELSGEWIESSPDEKDLGVLVDEKHNMTGQRAPAAQKVDRILAHIKRSMTNRKTSPVKTG</sequence>
<dbReference type="PANTHER" id="PTHR33332">
    <property type="entry name" value="REVERSE TRANSCRIPTASE DOMAIN-CONTAINING PROTEIN"/>
    <property type="match status" value="1"/>
</dbReference>
<dbReference type="Proteomes" id="UP001623348">
    <property type="component" value="Unassembled WGS sequence"/>
</dbReference>
<keyword evidence="1" id="KW-0649">Protein kinase inhibitor</keyword>
<comment type="caution">
    <text evidence="1">The sequence shown here is derived from an EMBL/GenBank/DDBJ whole genome shotgun (WGS) entry which is preliminary data.</text>
</comment>
<dbReference type="EMBL" id="BAAFJT010000002">
    <property type="protein sequence ID" value="GAB0182283.1"/>
    <property type="molecule type" value="Genomic_DNA"/>
</dbReference>
<protein>
    <submittedName>
        <fullName evidence="1">cAMP-dependent protein kinase inhibitor alpha</fullName>
    </submittedName>
</protein>
<dbReference type="AlphaFoldDB" id="A0ABC9W9R8"/>